<dbReference type="PANTHER" id="PTHR21137">
    <property type="entry name" value="ODORANT RECEPTOR"/>
    <property type="match status" value="1"/>
</dbReference>
<dbReference type="AlphaFoldDB" id="A0A6J3KJP8"/>
<evidence type="ECO:0000313" key="11">
    <source>
        <dbReference type="Proteomes" id="UP000504631"/>
    </source>
</evidence>
<dbReference type="GO" id="GO:0004984">
    <property type="term" value="F:olfactory receptor activity"/>
    <property type="evidence" value="ECO:0007669"/>
    <property type="project" value="InterPro"/>
</dbReference>
<comment type="caution">
    <text evidence="10">Lacks conserved residue(s) required for the propagation of feature annotation.</text>
</comment>
<keyword evidence="2" id="KW-1003">Cell membrane</keyword>
<keyword evidence="11" id="KW-1185">Reference proteome</keyword>
<name>A0A6J3KJP8_9HYME</name>
<keyword evidence="6 10" id="KW-1133">Transmembrane helix</keyword>
<evidence type="ECO:0000256" key="10">
    <source>
        <dbReference type="RuleBase" id="RU351113"/>
    </source>
</evidence>
<dbReference type="GeneID" id="117234730"/>
<dbReference type="Proteomes" id="UP000504631">
    <property type="component" value="Unplaced"/>
</dbReference>
<proteinExistence type="inferred from homology"/>
<dbReference type="KEGG" id="bvk:117234730"/>
<dbReference type="PANTHER" id="PTHR21137:SF35">
    <property type="entry name" value="ODORANT RECEPTOR 19A-RELATED"/>
    <property type="match status" value="1"/>
</dbReference>
<keyword evidence="8 10" id="KW-0675">Receptor</keyword>
<comment type="similarity">
    <text evidence="10">Belongs to the insect chemoreceptor superfamily. Heteromeric odorant receptor channel (TC 1.A.69) family.</text>
</comment>
<dbReference type="GO" id="GO:0005549">
    <property type="term" value="F:odorant binding"/>
    <property type="evidence" value="ECO:0007669"/>
    <property type="project" value="InterPro"/>
</dbReference>
<evidence type="ECO:0000256" key="8">
    <source>
        <dbReference type="ARBA" id="ARBA00023170"/>
    </source>
</evidence>
<protein>
    <recommendedName>
        <fullName evidence="10">Odorant receptor</fullName>
    </recommendedName>
</protein>
<evidence type="ECO:0000256" key="7">
    <source>
        <dbReference type="ARBA" id="ARBA00023136"/>
    </source>
</evidence>
<organism evidence="11 12">
    <name type="scientific">Bombus vosnesenskii</name>
    <dbReference type="NCBI Taxonomy" id="207650"/>
    <lineage>
        <taxon>Eukaryota</taxon>
        <taxon>Metazoa</taxon>
        <taxon>Ecdysozoa</taxon>
        <taxon>Arthropoda</taxon>
        <taxon>Hexapoda</taxon>
        <taxon>Insecta</taxon>
        <taxon>Pterygota</taxon>
        <taxon>Neoptera</taxon>
        <taxon>Endopterygota</taxon>
        <taxon>Hymenoptera</taxon>
        <taxon>Apocrita</taxon>
        <taxon>Aculeata</taxon>
        <taxon>Apoidea</taxon>
        <taxon>Anthophila</taxon>
        <taxon>Apidae</taxon>
        <taxon>Bombus</taxon>
        <taxon>Pyrobombus</taxon>
    </lineage>
</organism>
<sequence>MSRLGDKEENLKHFVKFIYPPMKLIGAWPKPTATSTFSKAIKWGLIVSAYFLQLLVFVPGVLYLFLKEKNGKKRIHIMIPHINGFSQLCKYTILLRRTNEFSKILDQLSDDWVDATEDSRHIFRMRANIGHRMVLTVAITMYTTGLFYRIIIPLSRGRIVLPNNTTMRVLPCPVYFVFFNEQSTPYYEIIFVLQIMGGFLNYTILCSTMGVCLMLCLHLSSLLRILMNKMIELTSQLDTSETAVQKKISDIVAYQTKVKGFANSVEEITPYLYFFEIFNYAIEACIVGYCIIVEWEESNAASIIVYLMFQGICIFCNYAMCYIGQLLINESENVRLMSITLNWYRFPMKKARNLILIIIMSNYPIKLTAGKIVDISLATFTDIIKASVGYLNVLRKVT</sequence>
<keyword evidence="9 10" id="KW-0807">Transducer</keyword>
<keyword evidence="3 10" id="KW-0716">Sensory transduction</keyword>
<keyword evidence="4 10" id="KW-0812">Transmembrane</keyword>
<dbReference type="InterPro" id="IPR004117">
    <property type="entry name" value="7tm6_olfct_rcpt"/>
</dbReference>
<evidence type="ECO:0000313" key="12">
    <source>
        <dbReference type="RefSeq" id="XP_033352114.1"/>
    </source>
</evidence>
<keyword evidence="5 10" id="KW-0552">Olfaction</keyword>
<evidence type="ECO:0000256" key="9">
    <source>
        <dbReference type="ARBA" id="ARBA00023224"/>
    </source>
</evidence>
<evidence type="ECO:0000256" key="5">
    <source>
        <dbReference type="ARBA" id="ARBA00022725"/>
    </source>
</evidence>
<reference evidence="12" key="1">
    <citation type="submission" date="2025-08" db="UniProtKB">
        <authorList>
            <consortium name="RefSeq"/>
        </authorList>
    </citation>
    <scope>IDENTIFICATION</scope>
    <source>
        <tissue evidence="12">Muscle</tissue>
    </source>
</reference>
<feature type="transmembrane region" description="Helical" evidence="10">
    <location>
        <begin position="43"/>
        <end position="66"/>
    </location>
</feature>
<feature type="transmembrane region" description="Helical" evidence="10">
    <location>
        <begin position="271"/>
        <end position="292"/>
    </location>
</feature>
<dbReference type="GO" id="GO:0005886">
    <property type="term" value="C:plasma membrane"/>
    <property type="evidence" value="ECO:0007669"/>
    <property type="project" value="UniProtKB-SubCell"/>
</dbReference>
<dbReference type="RefSeq" id="XP_033352114.1">
    <property type="nucleotide sequence ID" value="XM_033496223.1"/>
</dbReference>
<feature type="transmembrane region" description="Helical" evidence="10">
    <location>
        <begin position="199"/>
        <end position="220"/>
    </location>
</feature>
<keyword evidence="7 10" id="KW-0472">Membrane</keyword>
<feature type="transmembrane region" description="Helical" evidence="10">
    <location>
        <begin position="304"/>
        <end position="328"/>
    </location>
</feature>
<evidence type="ECO:0000256" key="6">
    <source>
        <dbReference type="ARBA" id="ARBA00022989"/>
    </source>
</evidence>
<comment type="subcellular location">
    <subcellularLocation>
        <location evidence="1 10">Cell membrane</location>
        <topology evidence="1 10">Multi-pass membrane protein</topology>
    </subcellularLocation>
</comment>
<accession>A0A6J3KJP8</accession>
<evidence type="ECO:0000256" key="1">
    <source>
        <dbReference type="ARBA" id="ARBA00004651"/>
    </source>
</evidence>
<dbReference type="GO" id="GO:0007165">
    <property type="term" value="P:signal transduction"/>
    <property type="evidence" value="ECO:0007669"/>
    <property type="project" value="UniProtKB-KW"/>
</dbReference>
<evidence type="ECO:0000256" key="2">
    <source>
        <dbReference type="ARBA" id="ARBA00022475"/>
    </source>
</evidence>
<feature type="transmembrane region" description="Helical" evidence="10">
    <location>
        <begin position="133"/>
        <end position="152"/>
    </location>
</feature>
<gene>
    <name evidence="12" type="primary">LOC117234730</name>
</gene>
<evidence type="ECO:0000256" key="3">
    <source>
        <dbReference type="ARBA" id="ARBA00022606"/>
    </source>
</evidence>
<dbReference type="Pfam" id="PF02949">
    <property type="entry name" value="7tm_6"/>
    <property type="match status" value="1"/>
</dbReference>
<evidence type="ECO:0000256" key="4">
    <source>
        <dbReference type="ARBA" id="ARBA00022692"/>
    </source>
</evidence>